<evidence type="ECO:0000313" key="3">
    <source>
        <dbReference type="EMBL" id="ROR92745.1"/>
    </source>
</evidence>
<keyword evidence="4" id="KW-1185">Reference proteome</keyword>
<accession>A0A3N2CYY7</accession>
<dbReference type="Proteomes" id="UP000281738">
    <property type="component" value="Unassembled WGS sequence"/>
</dbReference>
<keyword evidence="2" id="KW-1133">Transmembrane helix</keyword>
<dbReference type="OrthoDB" id="5244723at2"/>
<organism evidence="3 4">
    <name type="scientific">Nocardioides aurantiacus</name>
    <dbReference type="NCBI Taxonomy" id="86796"/>
    <lineage>
        <taxon>Bacteria</taxon>
        <taxon>Bacillati</taxon>
        <taxon>Actinomycetota</taxon>
        <taxon>Actinomycetes</taxon>
        <taxon>Propionibacteriales</taxon>
        <taxon>Nocardioidaceae</taxon>
        <taxon>Nocardioides</taxon>
    </lineage>
</organism>
<feature type="transmembrane region" description="Helical" evidence="2">
    <location>
        <begin position="177"/>
        <end position="195"/>
    </location>
</feature>
<evidence type="ECO:0000256" key="1">
    <source>
        <dbReference type="SAM" id="MobiDB-lite"/>
    </source>
</evidence>
<gene>
    <name evidence="3" type="ORF">EDD33_3644</name>
</gene>
<comment type="caution">
    <text evidence="3">The sequence shown here is derived from an EMBL/GenBank/DDBJ whole genome shotgun (WGS) entry which is preliminary data.</text>
</comment>
<name>A0A3N2CYY7_9ACTN</name>
<sequence>MAGFGRRREPVEGEREHLGETEGRDRGREGVVTHDDHHAREKFGGANIGAAFFGWMVAVGMTVLLTGILAAVAAVLGYSGVVTQDQAEDNAASLGLGAAIALLVVVLLAYYCGGYVAGRMSRFDGGRQGLLVWVIALVVSVLAAVLATVAGDQYDVLSRTDAPGIGLPSASDLTTSGIVAAVVVLVGTLLAAMAGGKVGQRYHRRVDRAAERVV</sequence>
<protein>
    <submittedName>
        <fullName evidence="3">Uncharacterized protein</fullName>
    </submittedName>
</protein>
<evidence type="ECO:0000256" key="2">
    <source>
        <dbReference type="SAM" id="Phobius"/>
    </source>
</evidence>
<dbReference type="InterPro" id="IPR036259">
    <property type="entry name" value="MFS_trans_sf"/>
</dbReference>
<reference evidence="3 4" key="1">
    <citation type="submission" date="2018-11" db="EMBL/GenBank/DDBJ databases">
        <title>Sequencing the genomes of 1000 actinobacteria strains.</title>
        <authorList>
            <person name="Klenk H.-P."/>
        </authorList>
    </citation>
    <scope>NUCLEOTIDE SEQUENCE [LARGE SCALE GENOMIC DNA]</scope>
    <source>
        <strain evidence="3 4">DSM 12652</strain>
    </source>
</reference>
<evidence type="ECO:0000313" key="4">
    <source>
        <dbReference type="Proteomes" id="UP000281738"/>
    </source>
</evidence>
<feature type="transmembrane region" description="Helical" evidence="2">
    <location>
        <begin position="50"/>
        <end position="76"/>
    </location>
</feature>
<dbReference type="EMBL" id="RKHO01000001">
    <property type="protein sequence ID" value="ROR92745.1"/>
    <property type="molecule type" value="Genomic_DNA"/>
</dbReference>
<dbReference type="RefSeq" id="WP_148077139.1">
    <property type="nucleotide sequence ID" value="NZ_RKHO01000001.1"/>
</dbReference>
<dbReference type="SUPFAM" id="SSF103473">
    <property type="entry name" value="MFS general substrate transporter"/>
    <property type="match status" value="1"/>
</dbReference>
<feature type="region of interest" description="Disordered" evidence="1">
    <location>
        <begin position="1"/>
        <end position="32"/>
    </location>
</feature>
<feature type="transmembrane region" description="Helical" evidence="2">
    <location>
        <begin position="130"/>
        <end position="150"/>
    </location>
</feature>
<keyword evidence="2" id="KW-0472">Membrane</keyword>
<keyword evidence="2" id="KW-0812">Transmembrane</keyword>
<dbReference type="AlphaFoldDB" id="A0A3N2CYY7"/>
<feature type="transmembrane region" description="Helical" evidence="2">
    <location>
        <begin position="96"/>
        <end position="118"/>
    </location>
</feature>
<proteinExistence type="predicted"/>